<dbReference type="AlphaFoldDB" id="A0A9N7UYT1"/>
<gene>
    <name evidence="2" type="ORF">PLEPLA_LOCUS27354</name>
</gene>
<reference evidence="2" key="1">
    <citation type="submission" date="2020-03" db="EMBL/GenBank/DDBJ databases">
        <authorList>
            <person name="Weist P."/>
        </authorList>
    </citation>
    <scope>NUCLEOTIDE SEQUENCE</scope>
</reference>
<accession>A0A9N7UYT1</accession>
<keyword evidence="3" id="KW-1185">Reference proteome</keyword>
<dbReference type="Proteomes" id="UP001153269">
    <property type="component" value="Unassembled WGS sequence"/>
</dbReference>
<dbReference type="EMBL" id="CADEAL010002302">
    <property type="protein sequence ID" value="CAB1439572.1"/>
    <property type="molecule type" value="Genomic_DNA"/>
</dbReference>
<organism evidence="2 3">
    <name type="scientific">Pleuronectes platessa</name>
    <name type="common">European plaice</name>
    <dbReference type="NCBI Taxonomy" id="8262"/>
    <lineage>
        <taxon>Eukaryota</taxon>
        <taxon>Metazoa</taxon>
        <taxon>Chordata</taxon>
        <taxon>Craniata</taxon>
        <taxon>Vertebrata</taxon>
        <taxon>Euteleostomi</taxon>
        <taxon>Actinopterygii</taxon>
        <taxon>Neopterygii</taxon>
        <taxon>Teleostei</taxon>
        <taxon>Neoteleostei</taxon>
        <taxon>Acanthomorphata</taxon>
        <taxon>Carangaria</taxon>
        <taxon>Pleuronectiformes</taxon>
        <taxon>Pleuronectoidei</taxon>
        <taxon>Pleuronectidae</taxon>
        <taxon>Pleuronectes</taxon>
    </lineage>
</organism>
<protein>
    <submittedName>
        <fullName evidence="2">Uncharacterized protein</fullName>
    </submittedName>
</protein>
<name>A0A9N7UYT1_PLEPL</name>
<proteinExistence type="predicted"/>
<feature type="region of interest" description="Disordered" evidence="1">
    <location>
        <begin position="1"/>
        <end position="29"/>
    </location>
</feature>
<comment type="caution">
    <text evidence="2">The sequence shown here is derived from an EMBL/GenBank/DDBJ whole genome shotgun (WGS) entry which is preliminary data.</text>
</comment>
<evidence type="ECO:0000313" key="2">
    <source>
        <dbReference type="EMBL" id="CAB1439572.1"/>
    </source>
</evidence>
<evidence type="ECO:0000256" key="1">
    <source>
        <dbReference type="SAM" id="MobiDB-lite"/>
    </source>
</evidence>
<sequence>MGGSAVCPETGLKQLKSGGQTQRGDTEEKNQAAETLLGLFTPTEKRFKADSCGSDLDGRQRHRSHRKLLVQESPGFHVGSVVHSCVLGVFGVIGLLSNCKPVAGSHPAHPVLFSPSSVFPALESPALVRGVGFN</sequence>
<evidence type="ECO:0000313" key="3">
    <source>
        <dbReference type="Proteomes" id="UP001153269"/>
    </source>
</evidence>